<evidence type="ECO:0000256" key="2">
    <source>
        <dbReference type="SAM" id="SignalP"/>
    </source>
</evidence>
<organism evidence="3 4">
    <name type="scientific">Hibiscus sabdariffa</name>
    <name type="common">roselle</name>
    <dbReference type="NCBI Taxonomy" id="183260"/>
    <lineage>
        <taxon>Eukaryota</taxon>
        <taxon>Viridiplantae</taxon>
        <taxon>Streptophyta</taxon>
        <taxon>Embryophyta</taxon>
        <taxon>Tracheophyta</taxon>
        <taxon>Spermatophyta</taxon>
        <taxon>Magnoliopsida</taxon>
        <taxon>eudicotyledons</taxon>
        <taxon>Gunneridae</taxon>
        <taxon>Pentapetalae</taxon>
        <taxon>rosids</taxon>
        <taxon>malvids</taxon>
        <taxon>Malvales</taxon>
        <taxon>Malvaceae</taxon>
        <taxon>Malvoideae</taxon>
        <taxon>Hibiscus</taxon>
    </lineage>
</organism>
<evidence type="ECO:0000313" key="3">
    <source>
        <dbReference type="EMBL" id="KAK8589889.1"/>
    </source>
</evidence>
<proteinExistence type="predicted"/>
<accession>A0ABR2G0T5</accession>
<feature type="region of interest" description="Disordered" evidence="1">
    <location>
        <begin position="71"/>
        <end position="92"/>
    </location>
</feature>
<keyword evidence="2" id="KW-0732">Signal</keyword>
<feature type="compositionally biased region" description="Polar residues" evidence="1">
    <location>
        <begin position="76"/>
        <end position="92"/>
    </location>
</feature>
<keyword evidence="4" id="KW-1185">Reference proteome</keyword>
<feature type="signal peptide" evidence="2">
    <location>
        <begin position="1"/>
        <end position="20"/>
    </location>
</feature>
<sequence length="333" mass="35317">MVSVAQVLRFLIACVSPSLSCFRCQKRLVILFNKSFKGPQSLNSNGQAQVQAHTCFCHPDTFDNGYTPYVTEPTGGVSSTTDQASDGESRSNEASLFQSAPFKCHQDNSSVVEPAKGTLPIAVISTSTAAQGEASVPLGEFVGYNEGLVCGTECVEPAVISTSADQGEADMYPEMPAHGVTESACHAESFEPVFSSTSTGQTAAEPARAADFVESTVISTSADLNNAVAAESAMENVGISPMLDNSLPSVAVDMPISGASIHPMMTRSNDNHVLEMVSKLPKNYYVHVYLEVVLITTNAANVEPKINVEVSDIDNVEHIVSDDDSVEENIVEP</sequence>
<name>A0ABR2G0T5_9ROSI</name>
<protein>
    <submittedName>
        <fullName evidence="3">Uncharacterized protein</fullName>
    </submittedName>
</protein>
<dbReference type="EMBL" id="JBBPBM010000004">
    <property type="protein sequence ID" value="KAK8589889.1"/>
    <property type="molecule type" value="Genomic_DNA"/>
</dbReference>
<dbReference type="Proteomes" id="UP001472677">
    <property type="component" value="Unassembled WGS sequence"/>
</dbReference>
<feature type="chain" id="PRO_5045830685" evidence="2">
    <location>
        <begin position="21"/>
        <end position="333"/>
    </location>
</feature>
<comment type="caution">
    <text evidence="3">The sequence shown here is derived from an EMBL/GenBank/DDBJ whole genome shotgun (WGS) entry which is preliminary data.</text>
</comment>
<evidence type="ECO:0000313" key="4">
    <source>
        <dbReference type="Proteomes" id="UP001472677"/>
    </source>
</evidence>
<reference evidence="3 4" key="1">
    <citation type="journal article" date="2024" name="G3 (Bethesda)">
        <title>Genome assembly of Hibiscus sabdariffa L. provides insights into metabolisms of medicinal natural products.</title>
        <authorList>
            <person name="Kim T."/>
        </authorList>
    </citation>
    <scope>NUCLEOTIDE SEQUENCE [LARGE SCALE GENOMIC DNA]</scope>
    <source>
        <strain evidence="3">TK-2024</strain>
        <tissue evidence="3">Old leaves</tissue>
    </source>
</reference>
<gene>
    <name evidence="3" type="ORF">V6N12_024279</name>
</gene>
<evidence type="ECO:0000256" key="1">
    <source>
        <dbReference type="SAM" id="MobiDB-lite"/>
    </source>
</evidence>